<dbReference type="InterPro" id="IPR036837">
    <property type="entry name" value="Cation_efflux_CTD_sf"/>
</dbReference>
<dbReference type="InterPro" id="IPR027470">
    <property type="entry name" value="Cation_efflux_CTD"/>
</dbReference>
<keyword evidence="4 8" id="KW-0812">Transmembrane</keyword>
<evidence type="ECO:0000259" key="9">
    <source>
        <dbReference type="Pfam" id="PF01545"/>
    </source>
</evidence>
<feature type="transmembrane region" description="Helical" evidence="8">
    <location>
        <begin position="48"/>
        <end position="72"/>
    </location>
</feature>
<evidence type="ECO:0000256" key="4">
    <source>
        <dbReference type="ARBA" id="ARBA00022692"/>
    </source>
</evidence>
<dbReference type="InterPro" id="IPR002524">
    <property type="entry name" value="Cation_efflux"/>
</dbReference>
<evidence type="ECO:0000256" key="8">
    <source>
        <dbReference type="SAM" id="Phobius"/>
    </source>
</evidence>
<feature type="transmembrane region" description="Helical" evidence="8">
    <location>
        <begin position="123"/>
        <end position="146"/>
    </location>
</feature>
<feature type="transmembrane region" description="Helical" evidence="8">
    <location>
        <begin position="21"/>
        <end position="42"/>
    </location>
</feature>
<organism evidence="11 12">
    <name type="scientific">Rohdeia mirabilis</name>
    <dbReference type="NCBI Taxonomy" id="2528008"/>
    <lineage>
        <taxon>Bacteria</taxon>
        <taxon>Pseudomonadati</taxon>
        <taxon>Planctomycetota</taxon>
        <taxon>Planctomycetia</taxon>
        <taxon>Planctomycetia incertae sedis</taxon>
        <taxon>Rohdeia</taxon>
    </lineage>
</organism>
<dbReference type="Pfam" id="PF16916">
    <property type="entry name" value="ZT_dimer"/>
    <property type="match status" value="1"/>
</dbReference>
<sequence>MDPAAPDHPTNARWQALRRRAVLASVAMAGTLAATKLVVALMSGSVAVLASLADSLADVAASSLALWSVVVANRPADEDHRFGHGKAEAISSLVQAALVGGSGVFVVYSAVGRLLEPEPLRHTQLAIAVMVLSTIGSVAIVAIQSWTLRRVDSVAIEADSLHYRGDVLANLSVIVAIVIAGRGGLGWVDPLVGALIAGYLFLTAFSIVRTSVDLLMDRELPEPERERIAALVMADPDARGLHDLRTRSLGQGVHVELHLELDGDLDLHRSHAITDRVERSIASAYPGSEVTIHTEPAGLDDERLDDRLLAGRASDKNSSASRNPTEHRDVDG</sequence>
<accession>A0A518CYQ2</accession>
<keyword evidence="12" id="KW-1185">Reference proteome</keyword>
<evidence type="ECO:0000256" key="2">
    <source>
        <dbReference type="ARBA" id="ARBA00022448"/>
    </source>
</evidence>
<evidence type="ECO:0000313" key="11">
    <source>
        <dbReference type="EMBL" id="QDU84346.1"/>
    </source>
</evidence>
<feature type="transmembrane region" description="Helical" evidence="8">
    <location>
        <begin position="167"/>
        <end position="185"/>
    </location>
</feature>
<evidence type="ECO:0000256" key="3">
    <source>
        <dbReference type="ARBA" id="ARBA00022475"/>
    </source>
</evidence>
<dbReference type="InterPro" id="IPR058533">
    <property type="entry name" value="Cation_efflux_TM"/>
</dbReference>
<keyword evidence="2" id="KW-0813">Transport</keyword>
<dbReference type="Proteomes" id="UP000319342">
    <property type="component" value="Chromosome"/>
</dbReference>
<dbReference type="GO" id="GO:0015341">
    <property type="term" value="F:zinc efflux antiporter activity"/>
    <property type="evidence" value="ECO:0007669"/>
    <property type="project" value="TreeGrafter"/>
</dbReference>
<dbReference type="NCBIfam" id="TIGR01297">
    <property type="entry name" value="CDF"/>
    <property type="match status" value="1"/>
</dbReference>
<dbReference type="SUPFAM" id="SSF161111">
    <property type="entry name" value="Cation efflux protein transmembrane domain-like"/>
    <property type="match status" value="1"/>
</dbReference>
<feature type="transmembrane region" description="Helical" evidence="8">
    <location>
        <begin position="191"/>
        <end position="208"/>
    </location>
</feature>
<evidence type="ECO:0000256" key="5">
    <source>
        <dbReference type="ARBA" id="ARBA00022989"/>
    </source>
</evidence>
<dbReference type="Pfam" id="PF01545">
    <property type="entry name" value="Cation_efflux"/>
    <property type="match status" value="1"/>
</dbReference>
<feature type="domain" description="Cation efflux protein transmembrane" evidence="9">
    <location>
        <begin position="22"/>
        <end position="216"/>
    </location>
</feature>
<comment type="subcellular location">
    <subcellularLocation>
        <location evidence="1">Membrane</location>
        <topology evidence="1">Multi-pass membrane protein</topology>
    </subcellularLocation>
</comment>
<dbReference type="PANTHER" id="PTHR43840:SF41">
    <property type="entry name" value="CATION-EFFLUX PUMP FIEF"/>
    <property type="match status" value="1"/>
</dbReference>
<gene>
    <name evidence="11" type="primary">fieF</name>
    <name evidence="11" type="ORF">Pla163_14530</name>
</gene>
<dbReference type="EMBL" id="CP036290">
    <property type="protein sequence ID" value="QDU84346.1"/>
    <property type="molecule type" value="Genomic_DNA"/>
</dbReference>
<dbReference type="AlphaFoldDB" id="A0A518CYQ2"/>
<keyword evidence="6 8" id="KW-0472">Membrane</keyword>
<protein>
    <submittedName>
        <fullName evidence="11">Ferrous-iron efflux pump FieF</fullName>
    </submittedName>
</protein>
<dbReference type="GO" id="GO:0005886">
    <property type="term" value="C:plasma membrane"/>
    <property type="evidence" value="ECO:0007669"/>
    <property type="project" value="TreeGrafter"/>
</dbReference>
<dbReference type="GO" id="GO:0006882">
    <property type="term" value="P:intracellular zinc ion homeostasis"/>
    <property type="evidence" value="ECO:0007669"/>
    <property type="project" value="TreeGrafter"/>
</dbReference>
<dbReference type="InterPro" id="IPR027469">
    <property type="entry name" value="Cation_efflux_TMD_sf"/>
</dbReference>
<evidence type="ECO:0000256" key="6">
    <source>
        <dbReference type="ARBA" id="ARBA00023136"/>
    </source>
</evidence>
<evidence type="ECO:0000256" key="7">
    <source>
        <dbReference type="SAM" id="MobiDB-lite"/>
    </source>
</evidence>
<dbReference type="RefSeq" id="WP_419186411.1">
    <property type="nucleotide sequence ID" value="NZ_CP036290.1"/>
</dbReference>
<reference evidence="11 12" key="1">
    <citation type="submission" date="2019-02" db="EMBL/GenBank/DDBJ databases">
        <title>Deep-cultivation of Planctomycetes and their phenomic and genomic characterization uncovers novel biology.</title>
        <authorList>
            <person name="Wiegand S."/>
            <person name="Jogler M."/>
            <person name="Boedeker C."/>
            <person name="Pinto D."/>
            <person name="Vollmers J."/>
            <person name="Rivas-Marin E."/>
            <person name="Kohn T."/>
            <person name="Peeters S.H."/>
            <person name="Heuer A."/>
            <person name="Rast P."/>
            <person name="Oberbeckmann S."/>
            <person name="Bunk B."/>
            <person name="Jeske O."/>
            <person name="Meyerdierks A."/>
            <person name="Storesund J.E."/>
            <person name="Kallscheuer N."/>
            <person name="Luecker S."/>
            <person name="Lage O.M."/>
            <person name="Pohl T."/>
            <person name="Merkel B.J."/>
            <person name="Hornburger P."/>
            <person name="Mueller R.-W."/>
            <person name="Bruemmer F."/>
            <person name="Labrenz M."/>
            <person name="Spormann A.M."/>
            <person name="Op den Camp H."/>
            <person name="Overmann J."/>
            <person name="Amann R."/>
            <person name="Jetten M.S.M."/>
            <person name="Mascher T."/>
            <person name="Medema M.H."/>
            <person name="Devos D.P."/>
            <person name="Kaster A.-K."/>
            <person name="Ovreas L."/>
            <person name="Rohde M."/>
            <person name="Galperin M.Y."/>
            <person name="Jogler C."/>
        </authorList>
    </citation>
    <scope>NUCLEOTIDE SEQUENCE [LARGE SCALE GENOMIC DNA]</scope>
    <source>
        <strain evidence="11 12">Pla163</strain>
    </source>
</reference>
<dbReference type="GO" id="GO:0015093">
    <property type="term" value="F:ferrous iron transmembrane transporter activity"/>
    <property type="evidence" value="ECO:0007669"/>
    <property type="project" value="TreeGrafter"/>
</dbReference>
<dbReference type="PANTHER" id="PTHR43840">
    <property type="entry name" value="MITOCHONDRIAL METAL TRANSPORTER 1-RELATED"/>
    <property type="match status" value="1"/>
</dbReference>
<name>A0A518CYQ2_9BACT</name>
<evidence type="ECO:0000256" key="1">
    <source>
        <dbReference type="ARBA" id="ARBA00004141"/>
    </source>
</evidence>
<feature type="domain" description="Cation efflux protein cytoplasmic" evidence="10">
    <location>
        <begin position="220"/>
        <end position="296"/>
    </location>
</feature>
<feature type="transmembrane region" description="Helical" evidence="8">
    <location>
        <begin position="93"/>
        <end position="111"/>
    </location>
</feature>
<dbReference type="GO" id="GO:0015086">
    <property type="term" value="F:cadmium ion transmembrane transporter activity"/>
    <property type="evidence" value="ECO:0007669"/>
    <property type="project" value="TreeGrafter"/>
</dbReference>
<proteinExistence type="predicted"/>
<dbReference type="Gene3D" id="1.20.1510.10">
    <property type="entry name" value="Cation efflux protein transmembrane domain"/>
    <property type="match status" value="1"/>
</dbReference>
<feature type="region of interest" description="Disordered" evidence="7">
    <location>
        <begin position="287"/>
        <end position="332"/>
    </location>
</feature>
<evidence type="ECO:0000313" key="12">
    <source>
        <dbReference type="Proteomes" id="UP000319342"/>
    </source>
</evidence>
<dbReference type="SUPFAM" id="SSF160240">
    <property type="entry name" value="Cation efflux protein cytoplasmic domain-like"/>
    <property type="match status" value="1"/>
</dbReference>
<keyword evidence="5 8" id="KW-1133">Transmembrane helix</keyword>
<evidence type="ECO:0000259" key="10">
    <source>
        <dbReference type="Pfam" id="PF16916"/>
    </source>
</evidence>
<feature type="compositionally biased region" description="Basic and acidic residues" evidence="7">
    <location>
        <begin position="300"/>
        <end position="315"/>
    </location>
</feature>
<dbReference type="Gene3D" id="3.30.70.1350">
    <property type="entry name" value="Cation efflux protein, cytoplasmic domain"/>
    <property type="match status" value="1"/>
</dbReference>
<dbReference type="InterPro" id="IPR050291">
    <property type="entry name" value="CDF_Transporter"/>
</dbReference>
<keyword evidence="3" id="KW-1003">Cell membrane</keyword>